<dbReference type="Proteomes" id="UP000675781">
    <property type="component" value="Unassembled WGS sequence"/>
</dbReference>
<name>A0A941EX43_9ACTN</name>
<gene>
    <name evidence="2" type="ORF">KDL01_35265</name>
</gene>
<keyword evidence="3" id="KW-1185">Reference proteome</keyword>
<dbReference type="EMBL" id="JAGSOG010000305">
    <property type="protein sequence ID" value="MBR7838581.1"/>
    <property type="molecule type" value="Genomic_DNA"/>
</dbReference>
<sequence length="282" mass="30526">MTVNTALADVLDRRAAATEPDAVLAALIDHGVHVPIGEDGRVVFVQDESGTPALPGYVSEECRARRLPEASTSVYCDVLRLVDITGQTGVPMLLLFADSGSARVPVPLVLQTLRRRGRQGQGERLRLTWTTHPRALALRAVLSEHVREHPAVRTIWISLARWLDTGLEQLMLHLEVDEPLPSASAQRLVERALAQLADQSLPDPGLGVIALHTREHATTVAELERMGLDTVRFECETGRVTIVSREFDEPSPADSSADSAVDSATDTSTDSSAESRAEPPAT</sequence>
<feature type="region of interest" description="Disordered" evidence="1">
    <location>
        <begin position="244"/>
        <end position="282"/>
    </location>
</feature>
<protein>
    <submittedName>
        <fullName evidence="2">Uncharacterized protein</fullName>
    </submittedName>
</protein>
<accession>A0A941EX43</accession>
<comment type="caution">
    <text evidence="2">The sequence shown here is derived from an EMBL/GenBank/DDBJ whole genome shotgun (WGS) entry which is preliminary data.</text>
</comment>
<dbReference type="RefSeq" id="WP_212533036.1">
    <property type="nucleotide sequence ID" value="NZ_JAGSOG010000305.1"/>
</dbReference>
<reference evidence="2" key="1">
    <citation type="submission" date="2021-04" db="EMBL/GenBank/DDBJ databases">
        <title>Genome based classification of Actinospica acidithermotolerans sp. nov., an actinobacterium isolated from an Indonesian hot spring.</title>
        <authorList>
            <person name="Kusuma A.B."/>
            <person name="Putra K.E."/>
            <person name="Nafisah S."/>
            <person name="Loh J."/>
            <person name="Nouioui I."/>
            <person name="Goodfellow M."/>
        </authorList>
    </citation>
    <scope>NUCLEOTIDE SEQUENCE</scope>
    <source>
        <strain evidence="2">CSCA 57</strain>
    </source>
</reference>
<feature type="compositionally biased region" description="Low complexity" evidence="1">
    <location>
        <begin position="250"/>
        <end position="272"/>
    </location>
</feature>
<dbReference type="AlphaFoldDB" id="A0A941EX43"/>
<evidence type="ECO:0000313" key="3">
    <source>
        <dbReference type="Proteomes" id="UP000675781"/>
    </source>
</evidence>
<evidence type="ECO:0000256" key="1">
    <source>
        <dbReference type="SAM" id="MobiDB-lite"/>
    </source>
</evidence>
<feature type="compositionally biased region" description="Basic and acidic residues" evidence="1">
    <location>
        <begin position="273"/>
        <end position="282"/>
    </location>
</feature>
<evidence type="ECO:0000313" key="2">
    <source>
        <dbReference type="EMBL" id="MBR7838581.1"/>
    </source>
</evidence>
<organism evidence="2 3">
    <name type="scientific">Actinospica durhamensis</name>
    <dbReference type="NCBI Taxonomy" id="1508375"/>
    <lineage>
        <taxon>Bacteria</taxon>
        <taxon>Bacillati</taxon>
        <taxon>Actinomycetota</taxon>
        <taxon>Actinomycetes</taxon>
        <taxon>Catenulisporales</taxon>
        <taxon>Actinospicaceae</taxon>
        <taxon>Actinospica</taxon>
    </lineage>
</organism>
<proteinExistence type="predicted"/>